<accession>X1QXV4</accession>
<name>X1QXV4_9ZZZZ</name>
<sequence length="154" mass="17243">TMQKDIEALGGEPKKIPVKKKEEVRISEKVVIPEKKEIPVMEKKEIPAVQPILEKEEIPEEAPKEIPVEEKILERLLQAIESRFPPRGITAKIAELNGRANQYFRSTPKAILVSIVAMIIILLLVGGVSFGNLDKATTAIYQFFKDAQTLQGSR</sequence>
<gene>
    <name evidence="2" type="ORF">S06H3_62407</name>
</gene>
<proteinExistence type="predicted"/>
<feature type="non-terminal residue" evidence="2">
    <location>
        <position position="1"/>
    </location>
</feature>
<evidence type="ECO:0000313" key="2">
    <source>
        <dbReference type="EMBL" id="GAI48124.1"/>
    </source>
</evidence>
<organism evidence="2">
    <name type="scientific">marine sediment metagenome</name>
    <dbReference type="NCBI Taxonomy" id="412755"/>
    <lineage>
        <taxon>unclassified sequences</taxon>
        <taxon>metagenomes</taxon>
        <taxon>ecological metagenomes</taxon>
    </lineage>
</organism>
<feature type="transmembrane region" description="Helical" evidence="1">
    <location>
        <begin position="110"/>
        <end position="130"/>
    </location>
</feature>
<keyword evidence="1" id="KW-1133">Transmembrane helix</keyword>
<protein>
    <submittedName>
        <fullName evidence="2">Uncharacterized protein</fullName>
    </submittedName>
</protein>
<reference evidence="2" key="1">
    <citation type="journal article" date="2014" name="Front. Microbiol.">
        <title>High frequency of phylogenetically diverse reductive dehalogenase-homologous genes in deep subseafloor sedimentary metagenomes.</title>
        <authorList>
            <person name="Kawai M."/>
            <person name="Futagami T."/>
            <person name="Toyoda A."/>
            <person name="Takaki Y."/>
            <person name="Nishi S."/>
            <person name="Hori S."/>
            <person name="Arai W."/>
            <person name="Tsubouchi T."/>
            <person name="Morono Y."/>
            <person name="Uchiyama I."/>
            <person name="Ito T."/>
            <person name="Fujiyama A."/>
            <person name="Inagaki F."/>
            <person name="Takami H."/>
        </authorList>
    </citation>
    <scope>NUCLEOTIDE SEQUENCE</scope>
    <source>
        <strain evidence="2">Expedition CK06-06</strain>
    </source>
</reference>
<evidence type="ECO:0000256" key="1">
    <source>
        <dbReference type="SAM" id="Phobius"/>
    </source>
</evidence>
<keyword evidence="1" id="KW-0812">Transmembrane</keyword>
<dbReference type="AlphaFoldDB" id="X1QXV4"/>
<feature type="non-terminal residue" evidence="2">
    <location>
        <position position="154"/>
    </location>
</feature>
<dbReference type="EMBL" id="BARV01041137">
    <property type="protein sequence ID" value="GAI48124.1"/>
    <property type="molecule type" value="Genomic_DNA"/>
</dbReference>
<comment type="caution">
    <text evidence="2">The sequence shown here is derived from an EMBL/GenBank/DDBJ whole genome shotgun (WGS) entry which is preliminary data.</text>
</comment>
<keyword evidence="1" id="KW-0472">Membrane</keyword>